<name>A0A0D2P5F2_HYPSF</name>
<feature type="repeat" description="HEAT" evidence="2">
    <location>
        <begin position="935"/>
        <end position="973"/>
    </location>
</feature>
<dbReference type="Pfam" id="PF20210">
    <property type="entry name" value="Laa1_Sip1_HTR5"/>
    <property type="match status" value="1"/>
</dbReference>
<dbReference type="PANTHER" id="PTHR21663">
    <property type="entry name" value="HYPOTHETICAL HEAT DOMAIN-CONTAINING"/>
    <property type="match status" value="1"/>
</dbReference>
<comment type="similarity">
    <text evidence="1">Belongs to the HEATR5 family.</text>
</comment>
<dbReference type="GO" id="GO:0042147">
    <property type="term" value="P:retrograde transport, endosome to Golgi"/>
    <property type="evidence" value="ECO:0007669"/>
    <property type="project" value="TreeGrafter"/>
</dbReference>
<evidence type="ECO:0000259" key="4">
    <source>
        <dbReference type="Pfam" id="PF25808"/>
    </source>
</evidence>
<dbReference type="PANTHER" id="PTHR21663:SF0">
    <property type="entry name" value="HEAT REPEAT-CONTAINING PROTEIN 5B"/>
    <property type="match status" value="1"/>
</dbReference>
<keyword evidence="6" id="KW-1185">Reference proteome</keyword>
<dbReference type="PROSITE" id="PS50077">
    <property type="entry name" value="HEAT_REPEAT"/>
    <property type="match status" value="1"/>
</dbReference>
<gene>
    <name evidence="5" type="ORF">HYPSUDRAFT_172349</name>
</gene>
<feature type="region of interest" description="Disordered" evidence="3">
    <location>
        <begin position="1254"/>
        <end position="1280"/>
    </location>
</feature>
<accession>A0A0D2P5F2</accession>
<dbReference type="GO" id="GO:0005829">
    <property type="term" value="C:cytosol"/>
    <property type="evidence" value="ECO:0007669"/>
    <property type="project" value="GOC"/>
</dbReference>
<dbReference type="GO" id="GO:0006897">
    <property type="term" value="P:endocytosis"/>
    <property type="evidence" value="ECO:0007669"/>
    <property type="project" value="TreeGrafter"/>
</dbReference>
<feature type="domain" description="LAA1-like C-terminal TPR repeats" evidence="4">
    <location>
        <begin position="1850"/>
        <end position="2016"/>
    </location>
</feature>
<dbReference type="STRING" id="945553.A0A0D2P5F2"/>
<dbReference type="InterPro" id="IPR040108">
    <property type="entry name" value="Laa1/Sip1/HEATR5"/>
</dbReference>
<dbReference type="InterPro" id="IPR057981">
    <property type="entry name" value="TPR_LAA1-like_C"/>
</dbReference>
<dbReference type="GO" id="GO:0005794">
    <property type="term" value="C:Golgi apparatus"/>
    <property type="evidence" value="ECO:0007669"/>
    <property type="project" value="TreeGrafter"/>
</dbReference>
<dbReference type="Proteomes" id="UP000054270">
    <property type="component" value="Unassembled WGS sequence"/>
</dbReference>
<dbReference type="Pfam" id="PF25808">
    <property type="entry name" value="TPR_LAA1_C"/>
    <property type="match status" value="1"/>
</dbReference>
<dbReference type="InterPro" id="IPR046837">
    <property type="entry name" value="Laa1/Sip1/HEATR5-like_HEAT"/>
</dbReference>
<dbReference type="OrthoDB" id="192608at2759"/>
<dbReference type="EMBL" id="KN817639">
    <property type="protein sequence ID" value="KJA15650.1"/>
    <property type="molecule type" value="Genomic_DNA"/>
</dbReference>
<dbReference type="InterPro" id="IPR021133">
    <property type="entry name" value="HEAT_type_2"/>
</dbReference>
<evidence type="ECO:0000256" key="2">
    <source>
        <dbReference type="PROSITE-ProRule" id="PRU00103"/>
    </source>
</evidence>
<dbReference type="Gene3D" id="1.25.10.10">
    <property type="entry name" value="Leucine-rich Repeat Variant"/>
    <property type="match status" value="3"/>
</dbReference>
<evidence type="ECO:0000313" key="5">
    <source>
        <dbReference type="EMBL" id="KJA15650.1"/>
    </source>
</evidence>
<organism evidence="5 6">
    <name type="scientific">Hypholoma sublateritium (strain FD-334 SS-4)</name>
    <dbReference type="NCBI Taxonomy" id="945553"/>
    <lineage>
        <taxon>Eukaryota</taxon>
        <taxon>Fungi</taxon>
        <taxon>Dikarya</taxon>
        <taxon>Basidiomycota</taxon>
        <taxon>Agaricomycotina</taxon>
        <taxon>Agaricomycetes</taxon>
        <taxon>Agaricomycetidae</taxon>
        <taxon>Agaricales</taxon>
        <taxon>Agaricineae</taxon>
        <taxon>Strophariaceae</taxon>
        <taxon>Hypholoma</taxon>
    </lineage>
</organism>
<evidence type="ECO:0000256" key="1">
    <source>
        <dbReference type="ARBA" id="ARBA00008304"/>
    </source>
</evidence>
<dbReference type="GO" id="GO:0008104">
    <property type="term" value="P:intracellular protein localization"/>
    <property type="evidence" value="ECO:0007669"/>
    <property type="project" value="TreeGrafter"/>
</dbReference>
<reference evidence="6" key="1">
    <citation type="submission" date="2014-04" db="EMBL/GenBank/DDBJ databases">
        <title>Evolutionary Origins and Diversification of the Mycorrhizal Mutualists.</title>
        <authorList>
            <consortium name="DOE Joint Genome Institute"/>
            <consortium name="Mycorrhizal Genomics Consortium"/>
            <person name="Kohler A."/>
            <person name="Kuo A."/>
            <person name="Nagy L.G."/>
            <person name="Floudas D."/>
            <person name="Copeland A."/>
            <person name="Barry K.W."/>
            <person name="Cichocki N."/>
            <person name="Veneault-Fourrey C."/>
            <person name="LaButti K."/>
            <person name="Lindquist E.A."/>
            <person name="Lipzen A."/>
            <person name="Lundell T."/>
            <person name="Morin E."/>
            <person name="Murat C."/>
            <person name="Riley R."/>
            <person name="Ohm R."/>
            <person name="Sun H."/>
            <person name="Tunlid A."/>
            <person name="Henrissat B."/>
            <person name="Grigoriev I.V."/>
            <person name="Hibbett D.S."/>
            <person name="Martin F."/>
        </authorList>
    </citation>
    <scope>NUCLEOTIDE SEQUENCE [LARGE SCALE GENOMIC DNA]</scope>
    <source>
        <strain evidence="6">FD-334 SS-4</strain>
    </source>
</reference>
<evidence type="ECO:0000256" key="3">
    <source>
        <dbReference type="SAM" id="MobiDB-lite"/>
    </source>
</evidence>
<evidence type="ECO:0000313" key="6">
    <source>
        <dbReference type="Proteomes" id="UP000054270"/>
    </source>
</evidence>
<feature type="region of interest" description="Disordered" evidence="3">
    <location>
        <begin position="260"/>
        <end position="292"/>
    </location>
</feature>
<sequence>MSNEPQTIEDFNESEISGENGEVYVFQWLSATERKLEVIPISDLKPQQAELEKTLVKIISAPEPYPPPGRAIRNLVGRSLVSIYTRCETRTLFDTLQAFLRIVGDFKTNERDLVKIAAFSCIGDLMGVFGSQVMSFMAEISSVTIKTYRSSSSSLLRYQALMALYKALTTAKRAVPDPSSRDILKQMKSALTDKTLPVQRAAAQVLTAMYSSNDSSVLTINELDSIITQSVKSLEGADQATRHAHAQLIGHILASTQIERAVPAPETTQKSKKDVSAGDQDDNLSSSNAAAEVTKPMLTPAEMLVHLSTHFNKANASRKTRIGIFDFYTAMFSKLGAAFIETNFSLIVAHLLTDIVSTPRSSSSRYETLLVRSLVGILLRDLIGVRMLSEQAQISAIQELAGAYLKRWPAMMPGQSAPTPNVLVIVLREVAGLLQQLGNAPPPVQNALQEPLVTLLSHPSHTVRVTASWTLRCFCYSTPLRLPKTILTVIDKLQRDLSSILIPSSGPDIFLRALGHAYGLAALVSIIPRRPLYVSYDVSAKVLDLATQLLKRAGEHEVKVAGVEVEVAWTLIAALMALGPNFVRPHLPQLLVLWRNALPKPTSKDSGPGAAAGRGSAEWVFLLHVRETALGAVLCFLKNNAALITLDVARRISSLLSNALSFANNFVSLNVEDPMDMQLPSGAAAPGRRGLGMRDREALLRRRVQQCFTSLGFGSIPNQTQIVLLQGAVALFASPDGYAGSSVQAAIASSAGTFAGLWTAADGYAYGVASGEIGDMNGGASVGDSQSISGEVGTGQGVRGDYLNRDTVEVALDALNRRPIIGACEHDPLSLCQATFSDTDYILSEPPPPATSVVDTAIELFSHLLPLQDLQSTAKIIAQLLDSVRSPKLEKNTGRKAAVFVNATVAIVMALRYGGMTQFRQARETFGSSQITGLLSPFLMDGLVDGDLVLRSAASESIGRLASLSGTNYLTSQIKDLVDQVVNNRNPNGRAGCALAFGSIYSYVGGLAAGPLLKTTVNVLMSLINDPHPVVHFWALNALARVIDAASLAYAPFVSSTLGILLKVYLTESHEREGGTLGNANISGDLPAYPIVCQVIDAVITVLGPDIQESARTRALVQSLMHEFSLEDDEGICVEAIKCVQHFLMFAPEHANIPELVKRFRGHLASSRRQLKLASINALYQLVQKDALSMSKLGGDQLVEDLFGMLDDDSSVQGVRNVISSWLQQTVIYNPSAWIDLCQRIMARTTASQQVADAATRQNLRDDEGESLNAGLSQDSKAGGRSRLTSRWRTQLFALQCLHEICVIVANSGRREHLDAIVARAQGIPSAGLLFSRVSDLIKMAFTASTAYVTEIRLAGLVVLRDVIEMFATSPDPAYDDALLLEQHQAPITAALTPAFSSDSTPEILASAVHACAVFVGCGVVKDISRMGRILKLLITALEQSKDSGMLSLGEAGELSPNASAMLRISTLSAWAQLQVASVQQNYLEKVVKPYRATLSPLWIASLRDYASIRIDSEFLHDTSSVVDSSYSSLGKEVLLPYYANSWAIILQAVATEMQVGEPHILAAMDGKEVGEEQKGLISLDRKEPTAYFYVIFGLVYEALSTSSADSSSTNLTRQTAVTSSLQALKCLVRPAYSGTAIMEPTIFEEFISLCYRMGLTEAAGIQIHLVEMLSVFAASQTSAEAGTDLLSLTSPTAHCLRICAHIMKQTTSSTRASATQGQLADRVTLISTCLSTFVSIAAAISTPQKEDVRGIAILLYTDLLKDESSEIDLVSPTLPALKMLLDLPPSHRPEERERYSRLIHALLSQCLMNIDSMRGRSGVISTKKIKNNMLAAVLVLTVIPSWVKVGRAAVEHACYLISQKLSDVDETSLTAAHCAKTLVLSSSSGSPILRQCARLLIPGFIEFIAKVAPLIHDGSVSEAQGAAIGEVWKAFAALLTATVEEHRPRLLGVFLPTISLLLGSTVPTQAAAASITLQTVTQLLSFATSSPAAFKEAAGKMDAPTRELLEVCIRRAVGSIPTVAGQVASKPQISLRSF</sequence>
<protein>
    <recommendedName>
        <fullName evidence="4">LAA1-like C-terminal TPR repeats domain-containing protein</fullName>
    </recommendedName>
</protein>
<dbReference type="GO" id="GO:0030139">
    <property type="term" value="C:endocytic vesicle"/>
    <property type="evidence" value="ECO:0007669"/>
    <property type="project" value="TreeGrafter"/>
</dbReference>
<dbReference type="SUPFAM" id="SSF48371">
    <property type="entry name" value="ARM repeat"/>
    <property type="match status" value="2"/>
</dbReference>
<dbReference type="OMA" id="YPQVIQE"/>
<dbReference type="InterPro" id="IPR011989">
    <property type="entry name" value="ARM-like"/>
</dbReference>
<proteinExistence type="inferred from homology"/>
<dbReference type="InterPro" id="IPR016024">
    <property type="entry name" value="ARM-type_fold"/>
</dbReference>
<dbReference type="GO" id="GO:0016020">
    <property type="term" value="C:membrane"/>
    <property type="evidence" value="ECO:0007669"/>
    <property type="project" value="TreeGrafter"/>
</dbReference>